<proteinExistence type="predicted"/>
<sequence length="120" mass="14012">MLDIDSIAKQFSLIDHPIWHDFHRRQLGLVHRAQAQMVSLPHIVALPWPEQGGGHYDRTRWCKRQFKCSQSEGRWRRVRFGLGCSGPGATDVRQADAWWDVYHFRDHADAVLFKLTFTGE</sequence>
<keyword evidence="2" id="KW-1185">Reference proteome</keyword>
<evidence type="ECO:0000313" key="2">
    <source>
        <dbReference type="Proteomes" id="UP000188879"/>
    </source>
</evidence>
<dbReference type="EMBL" id="MLCO01000069">
    <property type="protein sequence ID" value="ONG55723.1"/>
    <property type="molecule type" value="Genomic_DNA"/>
</dbReference>
<gene>
    <name evidence="1" type="ORF">BKE38_08635</name>
</gene>
<name>A0A1V2H6G7_9PROT</name>
<organism evidence="1 2">
    <name type="scientific">Teichococcus deserti</name>
    <dbReference type="NCBI Taxonomy" id="1817963"/>
    <lineage>
        <taxon>Bacteria</taxon>
        <taxon>Pseudomonadati</taxon>
        <taxon>Pseudomonadota</taxon>
        <taxon>Alphaproteobacteria</taxon>
        <taxon>Acetobacterales</taxon>
        <taxon>Roseomonadaceae</taxon>
        <taxon>Roseomonas</taxon>
    </lineage>
</organism>
<accession>A0A1V2H6G7</accession>
<evidence type="ECO:0000313" key="1">
    <source>
        <dbReference type="EMBL" id="ONG55723.1"/>
    </source>
</evidence>
<reference evidence="1 2" key="1">
    <citation type="submission" date="2016-10" db="EMBL/GenBank/DDBJ databases">
        <title>Draft Genome sequence of Roseomonas sp. strain M3.</title>
        <authorList>
            <person name="Subhash Y."/>
            <person name="Lee S."/>
        </authorList>
    </citation>
    <scope>NUCLEOTIDE SEQUENCE [LARGE SCALE GENOMIC DNA]</scope>
    <source>
        <strain evidence="1 2">M3</strain>
    </source>
</reference>
<dbReference type="OrthoDB" id="8076805at2"/>
<protein>
    <submittedName>
        <fullName evidence="1">Uncharacterized protein</fullName>
    </submittedName>
</protein>
<comment type="caution">
    <text evidence="1">The sequence shown here is derived from an EMBL/GenBank/DDBJ whole genome shotgun (WGS) entry which is preliminary data.</text>
</comment>
<dbReference type="Proteomes" id="UP000188879">
    <property type="component" value="Unassembled WGS sequence"/>
</dbReference>
<dbReference type="RefSeq" id="WP_076956947.1">
    <property type="nucleotide sequence ID" value="NZ_MLCO01000069.1"/>
</dbReference>
<dbReference type="AlphaFoldDB" id="A0A1V2H6G7"/>